<dbReference type="InterPro" id="IPR027417">
    <property type="entry name" value="P-loop_NTPase"/>
</dbReference>
<reference evidence="3 4" key="1">
    <citation type="submission" date="2020-07" db="EMBL/GenBank/DDBJ databases">
        <authorList>
            <person name="Sun Q."/>
        </authorList>
    </citation>
    <scope>NUCLEOTIDE SEQUENCE [LARGE SCALE GENOMIC DNA]</scope>
    <source>
        <strain evidence="3 4">CGMCC 1.13654</strain>
    </source>
</reference>
<protein>
    <submittedName>
        <fullName evidence="3">Sulfotransferase</fullName>
    </submittedName>
</protein>
<feature type="repeat" description="TPR" evidence="2">
    <location>
        <begin position="117"/>
        <end position="150"/>
    </location>
</feature>
<keyword evidence="2" id="KW-0802">TPR repeat</keyword>
<keyword evidence="4" id="KW-1185">Reference proteome</keyword>
<dbReference type="Pfam" id="PF14559">
    <property type="entry name" value="TPR_19"/>
    <property type="match status" value="1"/>
</dbReference>
<dbReference type="PANTHER" id="PTHR12788">
    <property type="entry name" value="PROTEIN-TYROSINE SULFOTRANSFERASE 2"/>
    <property type="match status" value="1"/>
</dbReference>
<dbReference type="Proteomes" id="UP000570166">
    <property type="component" value="Unassembled WGS sequence"/>
</dbReference>
<dbReference type="SMART" id="SM00028">
    <property type="entry name" value="TPR"/>
    <property type="match status" value="4"/>
</dbReference>
<dbReference type="Gene3D" id="3.40.50.300">
    <property type="entry name" value="P-loop containing nucleotide triphosphate hydrolases"/>
    <property type="match status" value="1"/>
</dbReference>
<dbReference type="InterPro" id="IPR019734">
    <property type="entry name" value="TPR_rpt"/>
</dbReference>
<dbReference type="InterPro" id="IPR011990">
    <property type="entry name" value="TPR-like_helical_dom_sf"/>
</dbReference>
<dbReference type="GO" id="GO:0008476">
    <property type="term" value="F:protein-tyrosine sulfotransferase activity"/>
    <property type="evidence" value="ECO:0007669"/>
    <property type="project" value="InterPro"/>
</dbReference>
<keyword evidence="1 3" id="KW-0808">Transferase</keyword>
<evidence type="ECO:0000313" key="3">
    <source>
        <dbReference type="EMBL" id="MBA2932710.1"/>
    </source>
</evidence>
<dbReference type="PANTHER" id="PTHR12788:SF10">
    <property type="entry name" value="PROTEIN-TYROSINE SULFOTRANSFERASE"/>
    <property type="match status" value="1"/>
</dbReference>
<dbReference type="PROSITE" id="PS50005">
    <property type="entry name" value="TPR"/>
    <property type="match status" value="1"/>
</dbReference>
<evidence type="ECO:0000313" key="4">
    <source>
        <dbReference type="Proteomes" id="UP000570166"/>
    </source>
</evidence>
<dbReference type="SUPFAM" id="SSF48452">
    <property type="entry name" value="TPR-like"/>
    <property type="match status" value="1"/>
</dbReference>
<evidence type="ECO:0000256" key="2">
    <source>
        <dbReference type="PROSITE-ProRule" id="PRU00339"/>
    </source>
</evidence>
<dbReference type="RefSeq" id="WP_160364809.1">
    <property type="nucleotide sequence ID" value="NZ_JACEIB010000001.1"/>
</dbReference>
<organism evidence="3 4">
    <name type="scientific">Sphingomonas chungangi</name>
    <dbReference type="NCBI Taxonomy" id="2683589"/>
    <lineage>
        <taxon>Bacteria</taxon>
        <taxon>Pseudomonadati</taxon>
        <taxon>Pseudomonadota</taxon>
        <taxon>Alphaproteobacteria</taxon>
        <taxon>Sphingomonadales</taxon>
        <taxon>Sphingomonadaceae</taxon>
        <taxon>Sphingomonas</taxon>
    </lineage>
</organism>
<dbReference type="AlphaFoldDB" id="A0A838L189"/>
<gene>
    <name evidence="3" type="ORF">HZF05_01250</name>
</gene>
<dbReference type="SUPFAM" id="SSF52540">
    <property type="entry name" value="P-loop containing nucleoside triphosphate hydrolases"/>
    <property type="match status" value="1"/>
</dbReference>
<sequence length="544" mass="59282">MTESVLAPPPLSDRDKDRIREVHASLTGGDIRHAGSLALMALRDGIEHPLVLDLAAGRLEEEGKPDEALVLLLRAKQLAPRAPGILNALGLCLQRLDRHEEAAEEFGAALAAVPDFPQARANRGVALTAQSRLVEARQDFEATLAIQPDNLVALNGLAGLAARRGAPAEARALAERVLMREPNFPGAILAIADADIAEGRASDGITRLTRLLSDKSASPIDRALAQGLLGDALDALGRAADAFTAYRQAGEQFRTIYADRFAGAETPQTFIRALRDQLSSGSVARAKSNAATGPARRHIFLVGFPRSGTTLLEQVLEQHPDVVTLAEKECLIDSIRIATEGAGRFAAFSQQAEIEIDGFRQAYWRRVGESVQVTGQVFVDKHPFHSFKLPLIARLFPEARIIFAQRDPRDVVLSCFRHRFRMSGPTFQFLTLLGTASLYAETMELIEATASVFSPPMLRCRLEDLIADFEGRTRALCDWLSIRWTAELARFAEKVGERGVFTPSAAQLAGGLSDRGVARWQAYEAGLAPVMPLLDPWVKRFGYA</sequence>
<dbReference type="Gene3D" id="1.25.40.10">
    <property type="entry name" value="Tetratricopeptide repeat domain"/>
    <property type="match status" value="1"/>
</dbReference>
<dbReference type="EMBL" id="JACEIB010000001">
    <property type="protein sequence ID" value="MBA2932710.1"/>
    <property type="molecule type" value="Genomic_DNA"/>
</dbReference>
<proteinExistence type="predicted"/>
<evidence type="ECO:0000256" key="1">
    <source>
        <dbReference type="ARBA" id="ARBA00022679"/>
    </source>
</evidence>
<accession>A0A838L189</accession>
<comment type="caution">
    <text evidence="3">The sequence shown here is derived from an EMBL/GenBank/DDBJ whole genome shotgun (WGS) entry which is preliminary data.</text>
</comment>
<name>A0A838L189_9SPHN</name>
<dbReference type="Pfam" id="PF13432">
    <property type="entry name" value="TPR_16"/>
    <property type="match status" value="1"/>
</dbReference>
<dbReference type="Pfam" id="PF13469">
    <property type="entry name" value="Sulfotransfer_3"/>
    <property type="match status" value="1"/>
</dbReference>
<dbReference type="InterPro" id="IPR026634">
    <property type="entry name" value="TPST-like"/>
</dbReference>